<reference evidence="2" key="1">
    <citation type="journal article" date="2020" name="mSystems">
        <title>Genome- and Community-Level Interaction Insights into Carbon Utilization and Element Cycling Functions of Hydrothermarchaeota in Hydrothermal Sediment.</title>
        <authorList>
            <person name="Zhou Z."/>
            <person name="Liu Y."/>
            <person name="Xu W."/>
            <person name="Pan J."/>
            <person name="Luo Z.H."/>
            <person name="Li M."/>
        </authorList>
    </citation>
    <scope>NUCLEOTIDE SEQUENCE [LARGE SCALE GENOMIC DNA]</scope>
    <source>
        <strain evidence="2">SpSt-210</strain>
    </source>
</reference>
<dbReference type="Gene3D" id="3.20.20.210">
    <property type="match status" value="1"/>
</dbReference>
<dbReference type="InterPro" id="IPR052024">
    <property type="entry name" value="Methanogen_methyltrans"/>
</dbReference>
<sequence length="317" mass="35872">MAIAAEMTKTERVMAAVRGEEVDRVPVCFWHHFRPAGSGRRLAEATLDFFVNTFDLDIIKIMPDIPYPFPRRAISRPEDWLLIEPIARERSRFFRERAAAIRLLRDAVGFDVPIIMTVFSPLAEAMHFAASPELVLEHAERHPGLVHEALATIAENLREHIRDCIEQGADGVFFALQGCTRAMMPAERYRELGRPYDLLALQGAVDGWLNVLHVHGERDLLFDEVLDYPVTVLSWSDRLAGPSLAEVRQKTDRCLMGGWHEFGALSRGPVEEIRAEAEDAVRQTGGRKFILANGCSVPDDTDERWLHAARQIAEELR</sequence>
<dbReference type="EMBL" id="DSIY01000067">
    <property type="protein sequence ID" value="HEG90407.1"/>
    <property type="molecule type" value="Genomic_DNA"/>
</dbReference>
<dbReference type="PANTHER" id="PTHR47099:SF1">
    <property type="entry name" value="METHYLCOBAMIDE:COM METHYLTRANSFERASE MTBA"/>
    <property type="match status" value="1"/>
</dbReference>
<feature type="domain" description="Uroporphyrinogen decarboxylase (URO-D)" evidence="1">
    <location>
        <begin position="68"/>
        <end position="313"/>
    </location>
</feature>
<dbReference type="PANTHER" id="PTHR47099">
    <property type="entry name" value="METHYLCOBAMIDE:COM METHYLTRANSFERASE MTBA"/>
    <property type="match status" value="1"/>
</dbReference>
<evidence type="ECO:0000259" key="1">
    <source>
        <dbReference type="Pfam" id="PF01208"/>
    </source>
</evidence>
<gene>
    <name evidence="2" type="ORF">ENP34_03050</name>
</gene>
<evidence type="ECO:0000313" key="2">
    <source>
        <dbReference type="EMBL" id="HEG90407.1"/>
    </source>
</evidence>
<organism evidence="2">
    <name type="scientific">Thermorudis peleae</name>
    <dbReference type="NCBI Taxonomy" id="1382356"/>
    <lineage>
        <taxon>Bacteria</taxon>
        <taxon>Pseudomonadati</taxon>
        <taxon>Thermomicrobiota</taxon>
        <taxon>Thermomicrobia</taxon>
        <taxon>Thermomicrobia incertae sedis</taxon>
        <taxon>Thermorudis</taxon>
    </lineage>
</organism>
<protein>
    <submittedName>
        <fullName evidence="2">Uroporphyrinogen decarboxylase</fullName>
    </submittedName>
</protein>
<dbReference type="InterPro" id="IPR000257">
    <property type="entry name" value="Uroporphyrinogen_deCOase"/>
</dbReference>
<comment type="caution">
    <text evidence="2">The sequence shown here is derived from an EMBL/GenBank/DDBJ whole genome shotgun (WGS) entry which is preliminary data.</text>
</comment>
<accession>A0A831TAS4</accession>
<dbReference type="SUPFAM" id="SSF51726">
    <property type="entry name" value="UROD/MetE-like"/>
    <property type="match status" value="1"/>
</dbReference>
<dbReference type="InterPro" id="IPR038071">
    <property type="entry name" value="UROD/MetE-like_sf"/>
</dbReference>
<proteinExistence type="predicted"/>
<dbReference type="Pfam" id="PF01208">
    <property type="entry name" value="URO-D"/>
    <property type="match status" value="1"/>
</dbReference>
<name>A0A831TAS4_9BACT</name>
<dbReference type="GO" id="GO:0004853">
    <property type="term" value="F:uroporphyrinogen decarboxylase activity"/>
    <property type="evidence" value="ECO:0007669"/>
    <property type="project" value="InterPro"/>
</dbReference>
<dbReference type="GO" id="GO:0006779">
    <property type="term" value="P:porphyrin-containing compound biosynthetic process"/>
    <property type="evidence" value="ECO:0007669"/>
    <property type="project" value="InterPro"/>
</dbReference>
<dbReference type="AlphaFoldDB" id="A0A831TAS4"/>